<protein>
    <submittedName>
        <fullName evidence="2">Uncharacterized protein</fullName>
    </submittedName>
</protein>
<dbReference type="EMBL" id="SUTG01000010">
    <property type="protein sequence ID" value="MBE6512221.1"/>
    <property type="molecule type" value="Genomic_DNA"/>
</dbReference>
<evidence type="ECO:0000256" key="1">
    <source>
        <dbReference type="SAM" id="Phobius"/>
    </source>
</evidence>
<sequence>MRFTKKSIILLAFSVILMVLGLWNYVDANPVTYDIIASSVVLIVVGWTLAMSVFEPSWTKAAIFIDGLIFILVGITFLLMPYNLIFILFGVVLVAIAVAAYLGKLPVSFLRLFHK</sequence>
<gene>
    <name evidence="2" type="ORF">E7Z75_03575</name>
</gene>
<evidence type="ECO:0000313" key="2">
    <source>
        <dbReference type="EMBL" id="MBE6512221.1"/>
    </source>
</evidence>
<keyword evidence="1" id="KW-0812">Transmembrane</keyword>
<keyword evidence="1" id="KW-0472">Membrane</keyword>
<accession>A0A8T3VSF9</accession>
<feature type="transmembrane region" description="Helical" evidence="1">
    <location>
        <begin position="61"/>
        <end position="79"/>
    </location>
</feature>
<feature type="transmembrane region" description="Helical" evidence="1">
    <location>
        <begin position="32"/>
        <end position="54"/>
    </location>
</feature>
<feature type="transmembrane region" description="Helical" evidence="1">
    <location>
        <begin position="7"/>
        <end position="26"/>
    </location>
</feature>
<reference evidence="2" key="1">
    <citation type="submission" date="2019-04" db="EMBL/GenBank/DDBJ databases">
        <title>Evolution of Biomass-Degrading Anaerobic Consortia Revealed by Metagenomics.</title>
        <authorList>
            <person name="Peng X."/>
        </authorList>
    </citation>
    <scope>NUCLEOTIDE SEQUENCE</scope>
    <source>
        <strain evidence="2">SIG14</strain>
    </source>
</reference>
<name>A0A8T3VSF9_METOL</name>
<evidence type="ECO:0000313" key="3">
    <source>
        <dbReference type="Proteomes" id="UP000732619"/>
    </source>
</evidence>
<organism evidence="2 3">
    <name type="scientific">Methanobrevibacter olleyae</name>
    <dbReference type="NCBI Taxonomy" id="294671"/>
    <lineage>
        <taxon>Archaea</taxon>
        <taxon>Methanobacteriati</taxon>
        <taxon>Methanobacteriota</taxon>
        <taxon>Methanomada group</taxon>
        <taxon>Methanobacteria</taxon>
        <taxon>Methanobacteriales</taxon>
        <taxon>Methanobacteriaceae</taxon>
        <taxon>Methanobrevibacter</taxon>
    </lineage>
</organism>
<comment type="caution">
    <text evidence="2">The sequence shown here is derived from an EMBL/GenBank/DDBJ whole genome shotgun (WGS) entry which is preliminary data.</text>
</comment>
<keyword evidence="1" id="KW-1133">Transmembrane helix</keyword>
<proteinExistence type="predicted"/>
<dbReference type="AlphaFoldDB" id="A0A8T3VSF9"/>
<feature type="transmembrane region" description="Helical" evidence="1">
    <location>
        <begin position="85"/>
        <end position="103"/>
    </location>
</feature>
<dbReference type="Proteomes" id="UP000732619">
    <property type="component" value="Unassembled WGS sequence"/>
</dbReference>